<name>A0A0E9PCX3_ANGAN</name>
<accession>A0A0E9PCX3</accession>
<sequence>MLRSSLDFHITLSSGYASTF</sequence>
<reference evidence="1" key="1">
    <citation type="submission" date="2014-11" db="EMBL/GenBank/DDBJ databases">
        <authorList>
            <person name="Amaro Gonzalez C."/>
        </authorList>
    </citation>
    <scope>NUCLEOTIDE SEQUENCE</scope>
</reference>
<dbReference type="EMBL" id="GBXM01106223">
    <property type="protein sequence ID" value="JAH02354.1"/>
    <property type="molecule type" value="Transcribed_RNA"/>
</dbReference>
<reference evidence="1" key="2">
    <citation type="journal article" date="2015" name="Fish Shellfish Immunol.">
        <title>Early steps in the European eel (Anguilla anguilla)-Vibrio vulnificus interaction in the gills: Role of the RtxA13 toxin.</title>
        <authorList>
            <person name="Callol A."/>
            <person name="Pajuelo D."/>
            <person name="Ebbesson L."/>
            <person name="Teles M."/>
            <person name="MacKenzie S."/>
            <person name="Amaro C."/>
        </authorList>
    </citation>
    <scope>NUCLEOTIDE SEQUENCE</scope>
</reference>
<proteinExistence type="predicted"/>
<dbReference type="AlphaFoldDB" id="A0A0E9PCX3"/>
<evidence type="ECO:0000313" key="1">
    <source>
        <dbReference type="EMBL" id="JAH02354.1"/>
    </source>
</evidence>
<protein>
    <submittedName>
        <fullName evidence="1">Uncharacterized protein</fullName>
    </submittedName>
</protein>
<organism evidence="1">
    <name type="scientific">Anguilla anguilla</name>
    <name type="common">European freshwater eel</name>
    <name type="synonym">Muraena anguilla</name>
    <dbReference type="NCBI Taxonomy" id="7936"/>
    <lineage>
        <taxon>Eukaryota</taxon>
        <taxon>Metazoa</taxon>
        <taxon>Chordata</taxon>
        <taxon>Craniata</taxon>
        <taxon>Vertebrata</taxon>
        <taxon>Euteleostomi</taxon>
        <taxon>Actinopterygii</taxon>
        <taxon>Neopterygii</taxon>
        <taxon>Teleostei</taxon>
        <taxon>Anguilliformes</taxon>
        <taxon>Anguillidae</taxon>
        <taxon>Anguilla</taxon>
    </lineage>
</organism>